<comment type="caution">
    <text evidence="1">The sequence shown here is derived from an EMBL/GenBank/DDBJ whole genome shotgun (WGS) entry which is preliminary data.</text>
</comment>
<name>A0A8S0R9P1_OLEEU</name>
<feature type="non-terminal residue" evidence="1">
    <location>
        <position position="1"/>
    </location>
</feature>
<sequence length="82" mass="8073">VLVNAQAATTHLFASIPTIFIAYLGDKGVNNGGAFDGNSIGTKGHIDIAIDAEGGDGFGGEIDIRIGRRLDIGGGFGGAGGG</sequence>
<dbReference type="AlphaFoldDB" id="A0A8S0R9P1"/>
<accession>A0A8S0R9P1</accession>
<gene>
    <name evidence="1" type="ORF">OLEA9_A049059</name>
</gene>
<keyword evidence="2" id="KW-1185">Reference proteome</keyword>
<reference evidence="1 2" key="1">
    <citation type="submission" date="2019-12" db="EMBL/GenBank/DDBJ databases">
        <authorList>
            <person name="Alioto T."/>
            <person name="Alioto T."/>
            <person name="Gomez Garrido J."/>
        </authorList>
    </citation>
    <scope>NUCLEOTIDE SEQUENCE [LARGE SCALE GENOMIC DNA]</scope>
</reference>
<dbReference type="Proteomes" id="UP000594638">
    <property type="component" value="Unassembled WGS sequence"/>
</dbReference>
<dbReference type="Gramene" id="OE9A049059T1">
    <property type="protein sequence ID" value="OE9A049059C1"/>
    <property type="gene ID" value="OE9A049059"/>
</dbReference>
<dbReference type="EMBL" id="CACTIH010002332">
    <property type="protein sequence ID" value="CAA2975982.1"/>
    <property type="molecule type" value="Genomic_DNA"/>
</dbReference>
<proteinExistence type="predicted"/>
<organism evidence="1 2">
    <name type="scientific">Olea europaea subsp. europaea</name>
    <dbReference type="NCBI Taxonomy" id="158383"/>
    <lineage>
        <taxon>Eukaryota</taxon>
        <taxon>Viridiplantae</taxon>
        <taxon>Streptophyta</taxon>
        <taxon>Embryophyta</taxon>
        <taxon>Tracheophyta</taxon>
        <taxon>Spermatophyta</taxon>
        <taxon>Magnoliopsida</taxon>
        <taxon>eudicotyledons</taxon>
        <taxon>Gunneridae</taxon>
        <taxon>Pentapetalae</taxon>
        <taxon>asterids</taxon>
        <taxon>lamiids</taxon>
        <taxon>Lamiales</taxon>
        <taxon>Oleaceae</taxon>
        <taxon>Oleeae</taxon>
        <taxon>Olea</taxon>
    </lineage>
</organism>
<evidence type="ECO:0000313" key="1">
    <source>
        <dbReference type="EMBL" id="CAA2975982.1"/>
    </source>
</evidence>
<protein>
    <submittedName>
        <fullName evidence="1">Uncharacterized protein</fullName>
    </submittedName>
</protein>
<evidence type="ECO:0000313" key="2">
    <source>
        <dbReference type="Proteomes" id="UP000594638"/>
    </source>
</evidence>